<sequence length="266" mass="29516">MPSLDTPSPPVLCPSVFRLPPYSVIFFPLNISSMSVSSRDDSYDNVVEDNPTGGLSDPTCLQFRHRRKKKQLMEHLISLQHSLDLPQIAVVGSQSVGKSSLIESMSTVYMNQDTIQYEPLTFCKITLPRLSKRPDEDWSCEVYLRRLSGGLGEEKFGEPIRAKSDVQERIRRAQLAILNPSISSAEFLKPTCPTPANNEISFSKDLVSVRISGKDVDDLSFVDLPGIIASVRSGGRNEDIAEVKELVLDFIKKPSCLILLVVSCES</sequence>
<dbReference type="EMBL" id="CAJVPT010029179">
    <property type="protein sequence ID" value="CAG8689489.1"/>
    <property type="molecule type" value="Genomic_DNA"/>
</dbReference>
<feature type="non-terminal residue" evidence="1">
    <location>
        <position position="266"/>
    </location>
</feature>
<feature type="non-terminal residue" evidence="1">
    <location>
        <position position="1"/>
    </location>
</feature>
<reference evidence="1" key="1">
    <citation type="submission" date="2021-06" db="EMBL/GenBank/DDBJ databases">
        <authorList>
            <person name="Kallberg Y."/>
            <person name="Tangrot J."/>
            <person name="Rosling A."/>
        </authorList>
    </citation>
    <scope>NUCLEOTIDE SEQUENCE</scope>
    <source>
        <strain evidence="1">CL356</strain>
    </source>
</reference>
<name>A0ACA9P2K4_9GLOM</name>
<accession>A0ACA9P2K4</accession>
<dbReference type="Proteomes" id="UP000789525">
    <property type="component" value="Unassembled WGS sequence"/>
</dbReference>
<evidence type="ECO:0000313" key="1">
    <source>
        <dbReference type="EMBL" id="CAG8689489.1"/>
    </source>
</evidence>
<keyword evidence="2" id="KW-1185">Reference proteome</keyword>
<gene>
    <name evidence="1" type="ORF">ACOLOM_LOCUS9754</name>
</gene>
<protein>
    <submittedName>
        <fullName evidence="1">6009_t:CDS:1</fullName>
    </submittedName>
</protein>
<comment type="caution">
    <text evidence="1">The sequence shown here is derived from an EMBL/GenBank/DDBJ whole genome shotgun (WGS) entry which is preliminary data.</text>
</comment>
<organism evidence="1 2">
    <name type="scientific">Acaulospora colombiana</name>
    <dbReference type="NCBI Taxonomy" id="27376"/>
    <lineage>
        <taxon>Eukaryota</taxon>
        <taxon>Fungi</taxon>
        <taxon>Fungi incertae sedis</taxon>
        <taxon>Mucoromycota</taxon>
        <taxon>Glomeromycotina</taxon>
        <taxon>Glomeromycetes</taxon>
        <taxon>Diversisporales</taxon>
        <taxon>Acaulosporaceae</taxon>
        <taxon>Acaulospora</taxon>
    </lineage>
</organism>
<proteinExistence type="predicted"/>
<evidence type="ECO:0000313" key="2">
    <source>
        <dbReference type="Proteomes" id="UP000789525"/>
    </source>
</evidence>